<feature type="region of interest" description="Disordered" evidence="7">
    <location>
        <begin position="556"/>
        <end position="579"/>
    </location>
</feature>
<keyword evidence="10" id="KW-1185">Reference proteome</keyword>
<dbReference type="InterPro" id="IPR035899">
    <property type="entry name" value="DBL_dom_sf"/>
</dbReference>
<evidence type="ECO:0000256" key="2">
    <source>
        <dbReference type="ARBA" id="ARBA00004348"/>
    </source>
</evidence>
<evidence type="ECO:0000256" key="7">
    <source>
        <dbReference type="SAM" id="MobiDB-lite"/>
    </source>
</evidence>
<dbReference type="PANTHER" id="PTHR22834">
    <property type="entry name" value="NUCLEAR FUSION PROTEIN FUS2"/>
    <property type="match status" value="1"/>
</dbReference>
<dbReference type="Gene3D" id="1.20.1270.60">
    <property type="entry name" value="Arfaptin homology (AH) domain/BAR domain"/>
    <property type="match status" value="1"/>
</dbReference>
<dbReference type="GO" id="GO:0005085">
    <property type="term" value="F:guanyl-nucleotide exchange factor activity"/>
    <property type="evidence" value="ECO:0007669"/>
    <property type="project" value="UniProtKB-KW"/>
</dbReference>
<feature type="region of interest" description="Disordered" evidence="7">
    <location>
        <begin position="855"/>
        <end position="874"/>
    </location>
</feature>
<feature type="region of interest" description="Disordered" evidence="7">
    <location>
        <begin position="1"/>
        <end position="103"/>
    </location>
</feature>
<evidence type="ECO:0000256" key="1">
    <source>
        <dbReference type="ARBA" id="ARBA00004282"/>
    </source>
</evidence>
<dbReference type="GO" id="GO:0031991">
    <property type="term" value="P:regulation of actomyosin contractile ring contraction"/>
    <property type="evidence" value="ECO:0007669"/>
    <property type="project" value="TreeGrafter"/>
</dbReference>
<feature type="compositionally biased region" description="Polar residues" evidence="7">
    <location>
        <begin position="948"/>
        <end position="960"/>
    </location>
</feature>
<feature type="region of interest" description="Disordered" evidence="7">
    <location>
        <begin position="685"/>
        <end position="739"/>
    </location>
</feature>
<dbReference type="GO" id="GO:0035556">
    <property type="term" value="P:intracellular signal transduction"/>
    <property type="evidence" value="ECO:0007669"/>
    <property type="project" value="InterPro"/>
</dbReference>
<feature type="compositionally biased region" description="Polar residues" evidence="7">
    <location>
        <begin position="321"/>
        <end position="337"/>
    </location>
</feature>
<dbReference type="Pfam" id="PF03114">
    <property type="entry name" value="BAR"/>
    <property type="match status" value="1"/>
</dbReference>
<dbReference type="EMBL" id="JAVRRJ010000001">
    <property type="protein sequence ID" value="KAK5090317.1"/>
    <property type="molecule type" value="Genomic_DNA"/>
</dbReference>
<evidence type="ECO:0000256" key="3">
    <source>
        <dbReference type="ARBA" id="ARBA00018186"/>
    </source>
</evidence>
<feature type="compositionally biased region" description="Polar residues" evidence="7">
    <location>
        <begin position="1677"/>
        <end position="1686"/>
    </location>
</feature>
<feature type="compositionally biased region" description="Low complexity" evidence="7">
    <location>
        <begin position="408"/>
        <end position="436"/>
    </location>
</feature>
<feature type="compositionally biased region" description="Polar residues" evidence="7">
    <location>
        <begin position="16"/>
        <end position="28"/>
    </location>
</feature>
<dbReference type="CDD" id="cd00160">
    <property type="entry name" value="RhoGEF"/>
    <property type="match status" value="1"/>
</dbReference>
<feature type="region of interest" description="Disordered" evidence="7">
    <location>
        <begin position="1737"/>
        <end position="1758"/>
    </location>
</feature>
<feature type="compositionally biased region" description="Polar residues" evidence="7">
    <location>
        <begin position="1737"/>
        <end position="1750"/>
    </location>
</feature>
<evidence type="ECO:0000256" key="4">
    <source>
        <dbReference type="ARBA" id="ARBA00022658"/>
    </source>
</evidence>
<feature type="compositionally biased region" description="Polar residues" evidence="7">
    <location>
        <begin position="37"/>
        <end position="76"/>
    </location>
</feature>
<feature type="compositionally biased region" description="Polar residues" evidence="7">
    <location>
        <begin position="358"/>
        <end position="370"/>
    </location>
</feature>
<feature type="domain" description="DH" evidence="8">
    <location>
        <begin position="1077"/>
        <end position="1300"/>
    </location>
</feature>
<evidence type="ECO:0000313" key="9">
    <source>
        <dbReference type="EMBL" id="KAK5090317.1"/>
    </source>
</evidence>
<dbReference type="Pfam" id="PF00621">
    <property type="entry name" value="RhoGEF"/>
    <property type="match status" value="1"/>
</dbReference>
<dbReference type="PANTHER" id="PTHR22834:SF20">
    <property type="entry name" value="SH3 DOMAIN-CONTAINING PROTEIN"/>
    <property type="match status" value="1"/>
</dbReference>
<organism evidence="9 10">
    <name type="scientific">Lithohypha guttulata</name>
    <dbReference type="NCBI Taxonomy" id="1690604"/>
    <lineage>
        <taxon>Eukaryota</taxon>
        <taxon>Fungi</taxon>
        <taxon>Dikarya</taxon>
        <taxon>Ascomycota</taxon>
        <taxon>Pezizomycotina</taxon>
        <taxon>Eurotiomycetes</taxon>
        <taxon>Chaetothyriomycetidae</taxon>
        <taxon>Chaetothyriales</taxon>
        <taxon>Trichomeriaceae</taxon>
        <taxon>Lithohypha</taxon>
    </lineage>
</organism>
<feature type="compositionally biased region" description="Basic and acidic residues" evidence="7">
    <location>
        <begin position="727"/>
        <end position="739"/>
    </location>
</feature>
<feature type="compositionally biased region" description="Polar residues" evidence="7">
    <location>
        <begin position="1027"/>
        <end position="1041"/>
    </location>
</feature>
<dbReference type="SUPFAM" id="SSF103657">
    <property type="entry name" value="BAR/IMD domain-like"/>
    <property type="match status" value="1"/>
</dbReference>
<dbReference type="PROSITE" id="PS50010">
    <property type="entry name" value="DH_2"/>
    <property type="match status" value="1"/>
</dbReference>
<feature type="compositionally biased region" description="Polar residues" evidence="7">
    <location>
        <begin position="1655"/>
        <end position="1667"/>
    </location>
</feature>
<dbReference type="GO" id="GO:0005795">
    <property type="term" value="C:Golgi stack"/>
    <property type="evidence" value="ECO:0007669"/>
    <property type="project" value="UniProtKB-SubCell"/>
</dbReference>
<feature type="region of interest" description="Disordered" evidence="7">
    <location>
        <begin position="482"/>
        <end position="525"/>
    </location>
</feature>
<feature type="region of interest" description="Disordered" evidence="7">
    <location>
        <begin position="1027"/>
        <end position="1065"/>
    </location>
</feature>
<dbReference type="InterPro" id="IPR051492">
    <property type="entry name" value="Dynamin-Rho_GEF"/>
</dbReference>
<feature type="compositionally biased region" description="Polar residues" evidence="7">
    <location>
        <begin position="140"/>
        <end position="152"/>
    </location>
</feature>
<name>A0AAN7YDX4_9EURO</name>
<dbReference type="InterPro" id="IPR027267">
    <property type="entry name" value="AH/BAR_dom_sf"/>
</dbReference>
<keyword evidence="5" id="KW-0965">Cell junction</keyword>
<comment type="subcellular location">
    <subcellularLocation>
        <location evidence="1">Cell junction</location>
    </subcellularLocation>
    <subcellularLocation>
        <location evidence="2">Golgi apparatus</location>
        <location evidence="2">Golgi stack</location>
    </subcellularLocation>
</comment>
<evidence type="ECO:0000313" key="10">
    <source>
        <dbReference type="Proteomes" id="UP001309876"/>
    </source>
</evidence>
<dbReference type="InterPro" id="IPR001331">
    <property type="entry name" value="GDS_CDC24_CS"/>
</dbReference>
<feature type="region of interest" description="Disordered" evidence="7">
    <location>
        <begin position="636"/>
        <end position="657"/>
    </location>
</feature>
<reference evidence="9 10" key="1">
    <citation type="submission" date="2023-08" db="EMBL/GenBank/DDBJ databases">
        <title>Black Yeasts Isolated from many extreme environments.</title>
        <authorList>
            <person name="Coleine C."/>
            <person name="Stajich J.E."/>
            <person name="Selbmann L."/>
        </authorList>
    </citation>
    <scope>NUCLEOTIDE SEQUENCE [LARGE SCALE GENOMIC DNA]</scope>
    <source>
        <strain evidence="9 10">CCFEE 5910</strain>
    </source>
</reference>
<comment type="caution">
    <text evidence="9">The sequence shown here is derived from an EMBL/GenBank/DDBJ whole genome shotgun (WGS) entry which is preliminary data.</text>
</comment>
<feature type="compositionally biased region" description="Polar residues" evidence="7">
    <location>
        <begin position="1592"/>
        <end position="1626"/>
    </location>
</feature>
<feature type="region of interest" description="Disordered" evidence="7">
    <location>
        <begin position="132"/>
        <end position="161"/>
    </location>
</feature>
<dbReference type="PROSITE" id="PS00741">
    <property type="entry name" value="DH_1"/>
    <property type="match status" value="1"/>
</dbReference>
<keyword evidence="4" id="KW-0344">Guanine-nucleotide releasing factor</keyword>
<dbReference type="Proteomes" id="UP001309876">
    <property type="component" value="Unassembled WGS sequence"/>
</dbReference>
<evidence type="ECO:0000259" key="8">
    <source>
        <dbReference type="PROSITE" id="PS50010"/>
    </source>
</evidence>
<feature type="region of interest" description="Disordered" evidence="7">
    <location>
        <begin position="940"/>
        <end position="960"/>
    </location>
</feature>
<dbReference type="SMART" id="SM00325">
    <property type="entry name" value="RhoGEF"/>
    <property type="match status" value="1"/>
</dbReference>
<dbReference type="InterPro" id="IPR004148">
    <property type="entry name" value="BAR_dom"/>
</dbReference>
<proteinExistence type="predicted"/>
<dbReference type="InterPro" id="IPR000219">
    <property type="entry name" value="DH_dom"/>
</dbReference>
<accession>A0AAN7YDX4</accession>
<evidence type="ECO:0000256" key="5">
    <source>
        <dbReference type="ARBA" id="ARBA00022949"/>
    </source>
</evidence>
<feature type="compositionally biased region" description="Polar residues" evidence="7">
    <location>
        <begin position="1634"/>
        <end position="1644"/>
    </location>
</feature>
<feature type="compositionally biased region" description="Polar residues" evidence="7">
    <location>
        <begin position="379"/>
        <end position="401"/>
    </location>
</feature>
<feature type="compositionally biased region" description="Basic and acidic residues" evidence="7">
    <location>
        <begin position="648"/>
        <end position="657"/>
    </location>
</feature>
<dbReference type="Gene3D" id="1.20.900.10">
    <property type="entry name" value="Dbl homology (DH) domain"/>
    <property type="match status" value="1"/>
</dbReference>
<feature type="region of interest" description="Disordered" evidence="7">
    <location>
        <begin position="1592"/>
        <end position="1686"/>
    </location>
</feature>
<dbReference type="SUPFAM" id="SSF48065">
    <property type="entry name" value="DBL homology domain (DH-domain)"/>
    <property type="match status" value="1"/>
</dbReference>
<dbReference type="GO" id="GO:0032955">
    <property type="term" value="P:regulation of division septum assembly"/>
    <property type="evidence" value="ECO:0007669"/>
    <property type="project" value="TreeGrafter"/>
</dbReference>
<evidence type="ECO:0000256" key="6">
    <source>
        <dbReference type="ARBA" id="ARBA00032587"/>
    </source>
</evidence>
<feature type="region of interest" description="Disordered" evidence="7">
    <location>
        <begin position="181"/>
        <end position="464"/>
    </location>
</feature>
<feature type="compositionally biased region" description="Low complexity" evidence="7">
    <location>
        <begin position="503"/>
        <end position="516"/>
    </location>
</feature>
<gene>
    <name evidence="9" type="ORF">LTR05_000489</name>
</gene>
<protein>
    <recommendedName>
        <fullName evidence="3">Dynamin-binding protein</fullName>
    </recommendedName>
    <alternativeName>
        <fullName evidence="6">Scaffold protein Tuba</fullName>
    </alternativeName>
</protein>
<feature type="compositionally biased region" description="Polar residues" evidence="7">
    <location>
        <begin position="196"/>
        <end position="215"/>
    </location>
</feature>
<sequence length="1852" mass="206127">MPTVVPGQDEHYASPNRRQSLQAQTSLADQLKKTGPHSPTANRSAVYLPTTTYSPQQSQYLPSRTRTPSHSTNFARTGTPRAFSPPPLPNHDTNPPSSVNPDDFYRDYTQNSQLGLLSSATLHQEALRTLNSQEEAKSRVGSNGSYSTNWSLDDSRDTAPQPKLLSIRSRKSSVKNLVAQINASSTAEVPPVPIQPVSTTYTPQEPTSYLSSANVSHFGGVKKQSHSSRQSSGTRIARSKPEEPQISQRRPLFGELLPTSVSSPSAGFGIVSPRTRAGSDNSPMHSPNPMFPPDYRDSPFVLSPAVYAPTSQGQDHRRSQSDALHNSSYTNTMTSPISARRPPITSRIPVGTRRLSAASDSETSAPSSRAPSALDKRQVTNGALKSTNKVTGSNQSLSVQDQPGKITSPGRRVSPPLRSSRPRLPVSSASTAASRARMAEKFNSLQKINNEKRAAQQRRVKPPELTDIDLDARRSRITQALTKSRESEELTSKTGFSKRWESQSRISSPRPGSSISDDVGPVLQAVPGAGSYEKEQERLEHQYDQKYATRNALHVVGNPQRQIEEDDSPTLGHDASPTDHPGMQIQTNLLRIPDRAEPQSAVTDATAGTEATHIDPEPQEDADAASLLSHVMQMRDTSPSGQFHHSPRTYDEPEDRADVESVNLVLRNTTYLDDDEAIKKGYRTNFSIPEPLPEEPEDRGSTRDSWTSSLHDEADNDDGYFASNASHSREEYPDYKHMNDGSNHGVDQDEMDSYRDTMASDAYTTINVVLQEHSSSGIVDQQFVDDVYQKVLETCPEMEEEKNYDSAKIEQLCLQEILRRHESAALELQLAPEVTSPAGEQTPQLEPEEHIAETYEREPEVSELPANDDSLLTLPSTKFQGHRQKPSLDSAEDWAGTSPSIGDWARFAVDNETPSPQDVVRESGLPLQQTEQPHVEKVSENHSEQCHRSAQSNSIRGTSQSIEVFDEDTSEPEEYGVAIIRAPSRSPPPPPKDNIPSIGQISRIAAETTPNTDIPQPRVPHRITSLNQVESARSSQSTSRPPSAKSRTDIIPWESRDLPADGTSADVMSPEARRLKKRKHIIKELVDTENIYQRDMRVLCDIYKQTAAAALTEDDIRVLFGNVEQVQIFARDFLTALKQTSKASYVSDRKKDPKGSFEAMARANSSSSTLASAKIDAEITDLQRDRETRIGDAFEGSLKDMEVVYAEYIRNRHAANQRLEALQKSTTAQDWLKECRDNSSDITNAWNLDALLVKPVQRITKYPLLLRELIDATVDDHPDLSTLKRVLTNMTDINIRINDVKKHAEMLDQAINRKRGQSDVRTGFSKAFGRRAEKLRQHVGITEMYEDTEYDKLRIAYDNNYVQLMVVANDCLSYDKGITQWVNKMVEVAAAAEAWVDVGHSHHQQEESKLRHFAMIVRNVHNIALPDHLEHLQKKVIKPMTTTVDILQKFKDDPKGLLHKRDKRLVDYAQMKNRKDKGEKVDKKMSERMDQWEALNTEAKERMRKLLRATAHLVQSCQGHLVQLQMSWMVMIQQKLSNVMGINLNRLSLADIEKTWQEDFDFQEASALTLGVCNGSLILQAANMTSFLTPSSTLNGEDSPRQMSFSSLNNNTKRSISINSDTSTVPTLDFGSRPSGTYTQNLSESHFDRPYPYPSNRNRAASTTSGKSFHRPEVPSRASTNAKHTSASANFARLGTSPSIPQDAFAPPRLSVETLSPLMSSFPASIHAERPLSSNTFFSASPAPSQNQPTERSRGSGVFSSALPMSDSPVSERHPAEALLGEPKVLFTAASVYEFNIDRARREAGFPYLTYVTGEIFDIVGERGELWLAKNQDDPNKQIGWIWNKHFARLAE</sequence>